<proteinExistence type="predicted"/>
<feature type="domain" description="Response regulatory" evidence="2">
    <location>
        <begin position="4"/>
        <end position="122"/>
    </location>
</feature>
<organism evidence="3 4">
    <name type="scientific">Cereibacter ovatus</name>
    <dbReference type="NCBI Taxonomy" id="439529"/>
    <lineage>
        <taxon>Bacteria</taxon>
        <taxon>Pseudomonadati</taxon>
        <taxon>Pseudomonadota</taxon>
        <taxon>Alphaproteobacteria</taxon>
        <taxon>Rhodobacterales</taxon>
        <taxon>Paracoccaceae</taxon>
        <taxon>Cereibacter</taxon>
    </lineage>
</organism>
<keyword evidence="4" id="KW-1185">Reference proteome</keyword>
<keyword evidence="1" id="KW-0597">Phosphoprotein</keyword>
<dbReference type="SUPFAM" id="SSF52172">
    <property type="entry name" value="CheY-like"/>
    <property type="match status" value="1"/>
</dbReference>
<evidence type="ECO:0000313" key="4">
    <source>
        <dbReference type="Proteomes" id="UP000219467"/>
    </source>
</evidence>
<evidence type="ECO:0000313" key="3">
    <source>
        <dbReference type="EMBL" id="SNX67788.1"/>
    </source>
</evidence>
<dbReference type="CDD" id="cd17541">
    <property type="entry name" value="REC_CheB-like"/>
    <property type="match status" value="1"/>
</dbReference>
<dbReference type="AlphaFoldDB" id="A0A285CL56"/>
<dbReference type="PANTHER" id="PTHR42872:SF6">
    <property type="entry name" value="PROTEIN-GLUTAMATE METHYLESTERASE_PROTEIN-GLUTAMINE GLUTAMINASE"/>
    <property type="match status" value="1"/>
</dbReference>
<feature type="modified residue" description="4-aspartylphosphate" evidence="1">
    <location>
        <position position="56"/>
    </location>
</feature>
<evidence type="ECO:0000256" key="1">
    <source>
        <dbReference type="PROSITE-ProRule" id="PRU00169"/>
    </source>
</evidence>
<dbReference type="SMART" id="SM00448">
    <property type="entry name" value="REC"/>
    <property type="match status" value="1"/>
</dbReference>
<name>A0A285CL56_9RHOB</name>
<protein>
    <submittedName>
        <fullName evidence="3">Two-component system chemotaxis response regulator CheY</fullName>
    </submittedName>
</protein>
<dbReference type="GO" id="GO:0000160">
    <property type="term" value="P:phosphorelay signal transduction system"/>
    <property type="evidence" value="ECO:0007669"/>
    <property type="project" value="InterPro"/>
</dbReference>
<dbReference type="Pfam" id="PF00072">
    <property type="entry name" value="Response_reg"/>
    <property type="match status" value="1"/>
</dbReference>
<dbReference type="RefSeq" id="WP_011908653.1">
    <property type="nucleotide sequence ID" value="NZ_OAOQ01000001.1"/>
</dbReference>
<dbReference type="PANTHER" id="PTHR42872">
    <property type="entry name" value="PROTEIN-GLUTAMATE METHYLESTERASE/PROTEIN-GLUTAMINE GLUTAMINASE"/>
    <property type="match status" value="1"/>
</dbReference>
<evidence type="ECO:0000259" key="2">
    <source>
        <dbReference type="PROSITE" id="PS50110"/>
    </source>
</evidence>
<accession>A0A285CL56</accession>
<reference evidence="4" key="1">
    <citation type="submission" date="2017-08" db="EMBL/GenBank/DDBJ databases">
        <authorList>
            <person name="Varghese N."/>
            <person name="Submissions S."/>
        </authorList>
    </citation>
    <scope>NUCLEOTIDE SEQUENCE [LARGE SCALE GENOMIC DNA]</scope>
    <source>
        <strain evidence="4">JA234</strain>
    </source>
</reference>
<gene>
    <name evidence="3" type="ORF">SAMN05878503_101426</name>
</gene>
<dbReference type="Proteomes" id="UP000219467">
    <property type="component" value="Unassembled WGS sequence"/>
</dbReference>
<dbReference type="PROSITE" id="PS50110">
    <property type="entry name" value="RESPONSE_REGULATORY"/>
    <property type="match status" value="1"/>
</dbReference>
<dbReference type="EMBL" id="OAOQ01000001">
    <property type="protein sequence ID" value="SNX67788.1"/>
    <property type="molecule type" value="Genomic_DNA"/>
</dbReference>
<dbReference type="Gene3D" id="3.40.50.2300">
    <property type="match status" value="1"/>
</dbReference>
<dbReference type="InterPro" id="IPR001789">
    <property type="entry name" value="Sig_transdc_resp-reg_receiver"/>
</dbReference>
<sequence length="134" mass="14486">MPYNVMIVDDAAMMRLYIASFIKTLPDFKVVAQAANGQEALDKLAAQPNVDLILLDIEMPVMDGMEFLRHAKLKTRAKICMLSSVAVSGSPHAARARELGADGVVAKPSGTVSHDLEEKTGDELARTMRTLMAA</sequence>
<dbReference type="OrthoDB" id="3679796at2"/>
<dbReference type="InterPro" id="IPR011006">
    <property type="entry name" value="CheY-like_superfamily"/>
</dbReference>